<keyword evidence="8 10" id="KW-1015">Disulfide bond</keyword>
<keyword evidence="12" id="KW-1133">Transmembrane helix</keyword>
<evidence type="ECO:0000256" key="7">
    <source>
        <dbReference type="ARBA" id="ARBA00023030"/>
    </source>
</evidence>
<accession>A0AAR2KCM4</accession>
<dbReference type="InterPro" id="IPR020090">
    <property type="entry name" value="PTN/MK_C_dom"/>
</dbReference>
<evidence type="ECO:0000256" key="4">
    <source>
        <dbReference type="ARBA" id="ARBA00022525"/>
    </source>
</evidence>
<sequence length="186" mass="20500">MRIMKRRSGVCMCVCVSVLAGRTERGTLNGPLSMMLFGFKMRSVFSTTIVLLVALTITAEAIKRKEKGKEAKVESECSEWKFGKCVPNSGDCGVGVREATCNEQSKKHKCKVPCNWKKDFGADCKYKFGRWAECDTAKGTRSRSGTLKKALFNADCQTTIKVSKPCTPKTPKAKGPEKKGKKGKEN</sequence>
<evidence type="ECO:0000256" key="11">
    <source>
        <dbReference type="SAM" id="MobiDB-lite"/>
    </source>
</evidence>
<evidence type="ECO:0000256" key="12">
    <source>
        <dbReference type="SAM" id="Phobius"/>
    </source>
</evidence>
<organism evidence="15 16">
    <name type="scientific">Pygocentrus nattereri</name>
    <name type="common">Red-bellied piranha</name>
    <dbReference type="NCBI Taxonomy" id="42514"/>
    <lineage>
        <taxon>Eukaryota</taxon>
        <taxon>Metazoa</taxon>
        <taxon>Chordata</taxon>
        <taxon>Craniata</taxon>
        <taxon>Vertebrata</taxon>
        <taxon>Euteleostomi</taxon>
        <taxon>Actinopterygii</taxon>
        <taxon>Neopterygii</taxon>
        <taxon>Teleostei</taxon>
        <taxon>Ostariophysi</taxon>
        <taxon>Characiformes</taxon>
        <taxon>Characoidei</taxon>
        <taxon>Pygocentrus</taxon>
    </lineage>
</organism>
<dbReference type="InterPro" id="IPR038130">
    <property type="entry name" value="PTN/MK_C_dom_sf"/>
</dbReference>
<evidence type="ECO:0000256" key="3">
    <source>
        <dbReference type="ARBA" id="ARBA00022473"/>
    </source>
</evidence>
<evidence type="ECO:0000259" key="14">
    <source>
        <dbReference type="Pfam" id="PF05196"/>
    </source>
</evidence>
<dbReference type="AlphaFoldDB" id="A0AAR2KCM4"/>
<evidence type="ECO:0000256" key="8">
    <source>
        <dbReference type="ARBA" id="ARBA00023157"/>
    </source>
</evidence>
<keyword evidence="5 10" id="KW-0358">Heparin-binding</keyword>
<protein>
    <recommendedName>
        <fullName evidence="10">Midkine</fullName>
        <shortName evidence="10">MK</shortName>
    </recommendedName>
</protein>
<dbReference type="GO" id="GO:0008083">
    <property type="term" value="F:growth factor activity"/>
    <property type="evidence" value="ECO:0007669"/>
    <property type="project" value="UniProtKB-UniRule"/>
</dbReference>
<dbReference type="GO" id="GO:0051781">
    <property type="term" value="P:positive regulation of cell division"/>
    <property type="evidence" value="ECO:0007669"/>
    <property type="project" value="UniProtKB-UniRule"/>
</dbReference>
<evidence type="ECO:0000256" key="5">
    <source>
        <dbReference type="ARBA" id="ARBA00022674"/>
    </source>
</evidence>
<keyword evidence="9 10" id="KW-0497">Mitogen</keyword>
<dbReference type="GO" id="GO:0008201">
    <property type="term" value="F:heparin binding"/>
    <property type="evidence" value="ECO:0007669"/>
    <property type="project" value="UniProtKB-UniRule"/>
</dbReference>
<keyword evidence="3" id="KW-0217">Developmental protein</keyword>
<dbReference type="FunFam" id="2.30.90.10:FF:000001">
    <property type="entry name" value="Pleiotrophin"/>
    <property type="match status" value="1"/>
</dbReference>
<dbReference type="InterPro" id="IPR037122">
    <property type="entry name" value="PTN/MK_N_dom_sf"/>
</dbReference>
<evidence type="ECO:0000256" key="9">
    <source>
        <dbReference type="ARBA" id="ARBA00023246"/>
    </source>
</evidence>
<evidence type="ECO:0000256" key="6">
    <source>
        <dbReference type="ARBA" id="ARBA00022729"/>
    </source>
</evidence>
<dbReference type="SUPFAM" id="SSF57288">
    <property type="entry name" value="Midkine"/>
    <property type="match status" value="2"/>
</dbReference>
<dbReference type="PRINTS" id="PR00269">
    <property type="entry name" value="PTNMIDKINE"/>
</dbReference>
<keyword evidence="7 10" id="KW-0339">Growth factor</keyword>
<feature type="region of interest" description="Disordered" evidence="11">
    <location>
        <begin position="162"/>
        <end position="186"/>
    </location>
</feature>
<dbReference type="PANTHER" id="PTHR13850">
    <property type="entry name" value="PLEIOTROPHIN FAMILY MEMBER"/>
    <property type="match status" value="1"/>
</dbReference>
<feature type="domain" description="Pleiotrophin/Midkine C-terminal" evidence="13">
    <location>
        <begin position="121"/>
        <end position="183"/>
    </location>
</feature>
<evidence type="ECO:0000256" key="1">
    <source>
        <dbReference type="ARBA" id="ARBA00004613"/>
    </source>
</evidence>
<name>A0AAR2KCM4_PYGNA</name>
<comment type="function">
    <text evidence="10">Secreted protein that functions as cytokine and growth factor and mediates its signal through cell-surface proteoglycan and non-proteoglycan receptors. Regulates many processes like inflammatory response, cell proliferation, cell adhesion, cell growth, cell survival, tissue regeneration, cell differentiation and cell migration.</text>
</comment>
<comment type="subcellular location">
    <subcellularLocation>
        <location evidence="1 10">Secreted</location>
    </subcellularLocation>
</comment>
<dbReference type="FunFam" id="2.20.60.10:FF:000002">
    <property type="entry name" value="Midkine a"/>
    <property type="match status" value="1"/>
</dbReference>
<dbReference type="Gene3D" id="2.20.60.10">
    <property type="entry name" value="Pleiotrophin/Midkine, N-terminal domain"/>
    <property type="match status" value="1"/>
</dbReference>
<evidence type="ECO:0000256" key="2">
    <source>
        <dbReference type="ARBA" id="ARBA00005403"/>
    </source>
</evidence>
<dbReference type="InterPro" id="IPR020089">
    <property type="entry name" value="PTN/MK_N_dom"/>
</dbReference>
<feature type="transmembrane region" description="Helical" evidence="12">
    <location>
        <begin position="44"/>
        <end position="62"/>
    </location>
</feature>
<dbReference type="GeneTree" id="ENSGT00390000007640"/>
<dbReference type="Pfam" id="PF05196">
    <property type="entry name" value="PTN_MK_N"/>
    <property type="match status" value="1"/>
</dbReference>
<evidence type="ECO:0000313" key="15">
    <source>
        <dbReference type="Ensembl" id="ENSPNAP00000062073.1"/>
    </source>
</evidence>
<dbReference type="Ensembl" id="ENSPNAT00000067879.1">
    <property type="protein sequence ID" value="ENSPNAP00000062073.1"/>
    <property type="gene ID" value="ENSPNAG00000031183.1"/>
</dbReference>
<keyword evidence="6" id="KW-0732">Signal</keyword>
<dbReference type="InterPro" id="IPR000762">
    <property type="entry name" value="Midkine_heparin-bd_GF"/>
</dbReference>
<dbReference type="Proteomes" id="UP001501920">
    <property type="component" value="Chromosome 11"/>
</dbReference>
<dbReference type="Gene3D" id="2.30.90.10">
    <property type="entry name" value="Heparin-binding Growth Factor, Midkine, Chain A- C-terminal Domain"/>
    <property type="match status" value="1"/>
</dbReference>
<keyword evidence="12" id="KW-0472">Membrane</keyword>
<evidence type="ECO:0000313" key="16">
    <source>
        <dbReference type="Proteomes" id="UP001501920"/>
    </source>
</evidence>
<reference evidence="15" key="3">
    <citation type="submission" date="2025-09" db="UniProtKB">
        <authorList>
            <consortium name="Ensembl"/>
        </authorList>
    </citation>
    <scope>IDENTIFICATION</scope>
</reference>
<evidence type="ECO:0000259" key="13">
    <source>
        <dbReference type="Pfam" id="PF01091"/>
    </source>
</evidence>
<dbReference type="GO" id="GO:0005576">
    <property type="term" value="C:extracellular region"/>
    <property type="evidence" value="ECO:0007669"/>
    <property type="project" value="UniProtKB-SubCell"/>
</dbReference>
<comment type="similarity">
    <text evidence="2 10">Belongs to the pleiotrophin family.</text>
</comment>
<evidence type="ECO:0000256" key="10">
    <source>
        <dbReference type="RuleBase" id="RU369117"/>
    </source>
</evidence>
<dbReference type="InterPro" id="IPR020091">
    <property type="entry name" value="PTN/MK_diS_sf"/>
</dbReference>
<keyword evidence="4 10" id="KW-0964">Secreted</keyword>
<reference evidence="15" key="2">
    <citation type="submission" date="2025-08" db="UniProtKB">
        <authorList>
            <consortium name="Ensembl"/>
        </authorList>
    </citation>
    <scope>IDENTIFICATION</scope>
</reference>
<dbReference type="PANTHER" id="PTHR13850:SF2">
    <property type="entry name" value="MIDKINE"/>
    <property type="match status" value="1"/>
</dbReference>
<keyword evidence="16" id="KW-1185">Reference proteome</keyword>
<dbReference type="SMART" id="SM00193">
    <property type="entry name" value="PTN"/>
    <property type="match status" value="1"/>
</dbReference>
<dbReference type="Pfam" id="PF01091">
    <property type="entry name" value="PTN_MK_C"/>
    <property type="match status" value="1"/>
</dbReference>
<proteinExistence type="inferred from homology"/>
<reference evidence="15 16" key="1">
    <citation type="submission" date="2020-10" db="EMBL/GenBank/DDBJ databases">
        <title>Pygocentrus nattereri (red-bellied piranha) genome, fPygNat1, primary haplotype.</title>
        <authorList>
            <person name="Myers G."/>
            <person name="Meyer A."/>
            <person name="Karagic N."/>
            <person name="Pippel M."/>
            <person name="Winkler S."/>
            <person name="Tracey A."/>
            <person name="Wood J."/>
            <person name="Formenti G."/>
            <person name="Howe K."/>
            <person name="Fedrigo O."/>
            <person name="Jarvis E.D."/>
        </authorList>
    </citation>
    <scope>NUCLEOTIDE SEQUENCE [LARGE SCALE GENOMIC DNA]</scope>
</reference>
<feature type="domain" description="Pleiotrophin/Midkine N-terminal" evidence="14">
    <location>
        <begin position="65"/>
        <end position="120"/>
    </location>
</feature>
<feature type="compositionally biased region" description="Basic and acidic residues" evidence="11">
    <location>
        <begin position="174"/>
        <end position="186"/>
    </location>
</feature>
<keyword evidence="12" id="KW-0812">Transmembrane</keyword>